<evidence type="ECO:0000313" key="4">
    <source>
        <dbReference type="Proteomes" id="UP000321413"/>
    </source>
</evidence>
<dbReference type="Gene3D" id="3.90.550.10">
    <property type="entry name" value="Spore Coat Polysaccharide Biosynthesis Protein SpsA, Chain A"/>
    <property type="match status" value="1"/>
</dbReference>
<dbReference type="CDD" id="cd04182">
    <property type="entry name" value="GT_2_like_f"/>
    <property type="match status" value="1"/>
</dbReference>
<protein>
    <submittedName>
        <fullName evidence="3">Nucleotidyltransferase family protein</fullName>
    </submittedName>
</protein>
<accession>A0A5C7FQ87</accession>
<dbReference type="GO" id="GO:0016779">
    <property type="term" value="F:nucleotidyltransferase activity"/>
    <property type="evidence" value="ECO:0007669"/>
    <property type="project" value="UniProtKB-ARBA"/>
</dbReference>
<dbReference type="Proteomes" id="UP000321413">
    <property type="component" value="Unassembled WGS sequence"/>
</dbReference>
<keyword evidence="4" id="KW-1185">Reference proteome</keyword>
<reference evidence="3 4" key="1">
    <citation type="submission" date="2019-08" db="EMBL/GenBank/DDBJ databases">
        <title>Massilia golmudensis sp. nov., isolated from sand in the Qinghai-Tibetan Plateau.</title>
        <authorList>
            <person name="Zhang B."/>
        </authorList>
    </citation>
    <scope>NUCLEOTIDE SEQUENCE [LARGE SCALE GENOMIC DNA]</scope>
    <source>
        <strain evidence="3 4">GEM5</strain>
    </source>
</reference>
<keyword evidence="1" id="KW-0460">Magnesium</keyword>
<organism evidence="3 4">
    <name type="scientific">Massilia arenae</name>
    <dbReference type="NCBI Taxonomy" id="2603288"/>
    <lineage>
        <taxon>Bacteria</taxon>
        <taxon>Pseudomonadati</taxon>
        <taxon>Pseudomonadota</taxon>
        <taxon>Betaproteobacteria</taxon>
        <taxon>Burkholderiales</taxon>
        <taxon>Oxalobacteraceae</taxon>
        <taxon>Telluria group</taxon>
        <taxon>Massilia</taxon>
    </lineage>
</organism>
<proteinExistence type="predicted"/>
<dbReference type="AlphaFoldDB" id="A0A5C7FQ87"/>
<evidence type="ECO:0000259" key="2">
    <source>
        <dbReference type="Pfam" id="PF12804"/>
    </source>
</evidence>
<dbReference type="PANTHER" id="PTHR43777">
    <property type="entry name" value="MOLYBDENUM COFACTOR CYTIDYLYLTRANSFERASE"/>
    <property type="match status" value="1"/>
</dbReference>
<dbReference type="Pfam" id="PF12804">
    <property type="entry name" value="NTP_transf_3"/>
    <property type="match status" value="1"/>
</dbReference>
<dbReference type="InterPro" id="IPR029044">
    <property type="entry name" value="Nucleotide-diphossugar_trans"/>
</dbReference>
<keyword evidence="3" id="KW-0808">Transferase</keyword>
<evidence type="ECO:0000313" key="3">
    <source>
        <dbReference type="EMBL" id="TXF96436.1"/>
    </source>
</evidence>
<comment type="caution">
    <text evidence="3">The sequence shown here is derived from an EMBL/GenBank/DDBJ whole genome shotgun (WGS) entry which is preliminary data.</text>
</comment>
<dbReference type="PANTHER" id="PTHR43777:SF1">
    <property type="entry name" value="MOLYBDENUM COFACTOR CYTIDYLYLTRANSFERASE"/>
    <property type="match status" value="1"/>
</dbReference>
<gene>
    <name evidence="3" type="ORF">FVD38_24340</name>
</gene>
<dbReference type="SUPFAM" id="SSF53448">
    <property type="entry name" value="Nucleotide-diphospho-sugar transferases"/>
    <property type="match status" value="1"/>
</dbReference>
<evidence type="ECO:0000256" key="1">
    <source>
        <dbReference type="ARBA" id="ARBA00022842"/>
    </source>
</evidence>
<name>A0A5C7FQ87_9BURK</name>
<feature type="domain" description="MobA-like NTP transferase" evidence="2">
    <location>
        <begin position="5"/>
        <end position="177"/>
    </location>
</feature>
<sequence>MALTGILLAAGRGRRFDPDGARNKLLQRLPGGELVVAASARTLLAVFPRVVAVVPPADGGVGDVLRQLGCEVTVCPDADGGMGLSLAHAIRHSLHAQLHDQLHDQSPGHGWLVALGDMPFVAPSTLHALDAAVEEGAAIAAPLFEGRRGNPVAFGVQHRDALLALDGDQGARRLLQSSPVATIDVLDPGILRDIDSPSDLPS</sequence>
<dbReference type="RefSeq" id="WP_147937165.1">
    <property type="nucleotide sequence ID" value="NZ_VPFD01000038.1"/>
</dbReference>
<dbReference type="InterPro" id="IPR025877">
    <property type="entry name" value="MobA-like_NTP_Trfase"/>
</dbReference>
<dbReference type="EMBL" id="VPFD01000038">
    <property type="protein sequence ID" value="TXF96436.1"/>
    <property type="molecule type" value="Genomic_DNA"/>
</dbReference>